<sequence length="251" mass="29992">MKIEISPDYQYMTKELFDIPRMFDEEQGEIVYSGRNLVCRFTIQGIPVIAKRFKRVNFFQQIAYTFFRSTKAERAFRYAKIFRERGIETPHEIAFIEIKEHGLFTTGYFICTACPDPPAFPYLVPKEDYDKELAKDLITFIISMHQKGIIHGDLNFGNFLFRKSTSQTHYQFQVIDINRSVFFDTCPPKEICLKNLSTLTHRRDLFKFMVREYARQRGWSEEETLAHTTHYLEKLEQKHQRKEKIKQLLKK</sequence>
<gene>
    <name evidence="1" type="ORF">H6A31_06785</name>
</gene>
<reference evidence="1 2" key="1">
    <citation type="journal article" date="2021" name="Sci. Rep.">
        <title>The distribution of antibiotic resistance genes in chicken gut microbiota commensals.</title>
        <authorList>
            <person name="Juricova H."/>
            <person name="Matiasovicova J."/>
            <person name="Kubasova T."/>
            <person name="Cejkova D."/>
            <person name="Rychlik I."/>
        </authorList>
    </citation>
    <scope>NUCLEOTIDE SEQUENCE [LARGE SCALE GENOMIC DNA]</scope>
    <source>
        <strain evidence="1 2">An801</strain>
    </source>
</reference>
<dbReference type="RefSeq" id="WP_204475580.1">
    <property type="nucleotide sequence ID" value="NZ_JACJJW010000014.1"/>
</dbReference>
<dbReference type="Proteomes" id="UP000703295">
    <property type="component" value="Unassembled WGS sequence"/>
</dbReference>
<evidence type="ECO:0000313" key="2">
    <source>
        <dbReference type="Proteomes" id="UP000703295"/>
    </source>
</evidence>
<accession>A0ABS2EV10</accession>
<proteinExistence type="predicted"/>
<dbReference type="Pfam" id="PF06293">
    <property type="entry name" value="Kdo"/>
    <property type="match status" value="1"/>
</dbReference>
<comment type="caution">
    <text evidence="1">The sequence shown here is derived from an EMBL/GenBank/DDBJ whole genome shotgun (WGS) entry which is preliminary data.</text>
</comment>
<dbReference type="EMBL" id="JACJJW010000014">
    <property type="protein sequence ID" value="MBM6758388.1"/>
    <property type="molecule type" value="Genomic_DNA"/>
</dbReference>
<dbReference type="Gene3D" id="1.10.510.10">
    <property type="entry name" value="Transferase(Phosphotransferase) domain 1"/>
    <property type="match status" value="1"/>
</dbReference>
<dbReference type="SUPFAM" id="SSF56112">
    <property type="entry name" value="Protein kinase-like (PK-like)"/>
    <property type="match status" value="1"/>
</dbReference>
<organism evidence="1 2">
    <name type="scientific">Bacteroides mediterraneensis</name>
    <dbReference type="NCBI Taxonomy" id="1841856"/>
    <lineage>
        <taxon>Bacteria</taxon>
        <taxon>Pseudomonadati</taxon>
        <taxon>Bacteroidota</taxon>
        <taxon>Bacteroidia</taxon>
        <taxon>Bacteroidales</taxon>
        <taxon>Bacteroidaceae</taxon>
        <taxon>Bacteroides</taxon>
    </lineage>
</organism>
<evidence type="ECO:0000313" key="1">
    <source>
        <dbReference type="EMBL" id="MBM6758388.1"/>
    </source>
</evidence>
<dbReference type="InterPro" id="IPR011009">
    <property type="entry name" value="Kinase-like_dom_sf"/>
</dbReference>
<keyword evidence="2" id="KW-1185">Reference proteome</keyword>
<name>A0ABS2EV10_9BACE</name>
<protein>
    <recommendedName>
        <fullName evidence="3">Lipopolysaccharide kinase (Kdo/WaaP) family protein</fullName>
    </recommendedName>
</protein>
<evidence type="ECO:0008006" key="3">
    <source>
        <dbReference type="Google" id="ProtNLM"/>
    </source>
</evidence>